<proteinExistence type="predicted"/>
<sequence>MGRERIELEYRLRELVEAMAGVPEVAALDAAGRVAYKKGLEGKLAVFFDSVADKAEAARETAAQAARQAAQDEAESLMRQAVQAVSAGEYPAARRLLNALCERYPERPGVWRDAGGLLAKAGFPMDALPFFDKALEADRRDGQVYIAAADACREAGEPGKAETYLKAAVKHIGGTPTALLAMARLFVAGRKWDKAHDAVQSLLSLEPGHPEAAGLLAEIMPRVGMDGGAARRSGKPIVIDFPKF</sequence>
<reference evidence="2" key="1">
    <citation type="journal article" date="2015" name="Proc. Natl. Acad. Sci. U.S.A.">
        <title>Networks of energetic and metabolic interactions define dynamics in microbial communities.</title>
        <authorList>
            <person name="Embree M."/>
            <person name="Liu J.K."/>
            <person name="Al-Bassam M.M."/>
            <person name="Zengler K."/>
        </authorList>
    </citation>
    <scope>NUCLEOTIDE SEQUENCE</scope>
</reference>
<keyword evidence="1" id="KW-0175">Coiled coil</keyword>
<name>A0A0W8G7T7_9ZZZZ</name>
<dbReference type="InterPro" id="IPR011990">
    <property type="entry name" value="TPR-like_helical_dom_sf"/>
</dbReference>
<organism evidence="2">
    <name type="scientific">hydrocarbon metagenome</name>
    <dbReference type="NCBI Taxonomy" id="938273"/>
    <lineage>
        <taxon>unclassified sequences</taxon>
        <taxon>metagenomes</taxon>
        <taxon>ecological metagenomes</taxon>
    </lineage>
</organism>
<dbReference type="Gene3D" id="1.25.40.10">
    <property type="entry name" value="Tetratricopeptide repeat domain"/>
    <property type="match status" value="1"/>
</dbReference>
<dbReference type="AlphaFoldDB" id="A0A0W8G7T7"/>
<protein>
    <submittedName>
        <fullName evidence="2">Tpr repeat</fullName>
    </submittedName>
</protein>
<dbReference type="Pfam" id="PF14559">
    <property type="entry name" value="TPR_19"/>
    <property type="match status" value="1"/>
</dbReference>
<dbReference type="EMBL" id="LNQE01000121">
    <property type="protein sequence ID" value="KUG29210.1"/>
    <property type="molecule type" value="Genomic_DNA"/>
</dbReference>
<evidence type="ECO:0000313" key="2">
    <source>
        <dbReference type="EMBL" id="KUG29210.1"/>
    </source>
</evidence>
<evidence type="ECO:0000256" key="1">
    <source>
        <dbReference type="SAM" id="Coils"/>
    </source>
</evidence>
<gene>
    <name evidence="2" type="ORF">ASZ90_000912</name>
</gene>
<comment type="caution">
    <text evidence="2">The sequence shown here is derived from an EMBL/GenBank/DDBJ whole genome shotgun (WGS) entry which is preliminary data.</text>
</comment>
<feature type="coiled-coil region" evidence="1">
    <location>
        <begin position="52"/>
        <end position="87"/>
    </location>
</feature>
<dbReference type="SUPFAM" id="SSF48452">
    <property type="entry name" value="TPR-like"/>
    <property type="match status" value="1"/>
</dbReference>
<accession>A0A0W8G7T7</accession>